<dbReference type="InterPro" id="IPR050320">
    <property type="entry name" value="N5-glutamine_MTase"/>
</dbReference>
<feature type="binding site" evidence="5">
    <location>
        <position position="184"/>
    </location>
    <ligand>
        <name>S-adenosyl-L-methionine</name>
        <dbReference type="ChEBI" id="CHEBI:59789"/>
    </ligand>
</feature>
<dbReference type="STRING" id="445932.Emin_1094"/>
<comment type="similarity">
    <text evidence="5">Belongs to the protein N5-glutamine methyltransferase family. PrmC subfamily.</text>
</comment>
<evidence type="ECO:0000259" key="7">
    <source>
        <dbReference type="Pfam" id="PF17827"/>
    </source>
</evidence>
<dbReference type="PROSITE" id="PS00092">
    <property type="entry name" value="N6_MTASE"/>
    <property type="match status" value="1"/>
</dbReference>
<evidence type="ECO:0000256" key="3">
    <source>
        <dbReference type="ARBA" id="ARBA00022691"/>
    </source>
</evidence>
<gene>
    <name evidence="5" type="primary">prmC</name>
    <name evidence="8" type="ordered locus">Emin_1094</name>
</gene>
<dbReference type="InterPro" id="IPR029063">
    <property type="entry name" value="SAM-dependent_MTases_sf"/>
</dbReference>
<dbReference type="InterPro" id="IPR007848">
    <property type="entry name" value="Small_mtfrase_dom"/>
</dbReference>
<feature type="domain" description="Methyltransferase small" evidence="6">
    <location>
        <begin position="112"/>
        <end position="187"/>
    </location>
</feature>
<keyword evidence="3 5" id="KW-0949">S-adenosyl-L-methionine</keyword>
<dbReference type="EMBL" id="CP001055">
    <property type="protein sequence ID" value="ACC98646.1"/>
    <property type="molecule type" value="Genomic_DNA"/>
</dbReference>
<evidence type="ECO:0000256" key="1">
    <source>
        <dbReference type="ARBA" id="ARBA00022603"/>
    </source>
</evidence>
<dbReference type="PANTHER" id="PTHR18895:SF74">
    <property type="entry name" value="MTRF1L RELEASE FACTOR GLUTAMINE METHYLTRANSFERASE"/>
    <property type="match status" value="1"/>
</dbReference>
<dbReference type="NCBIfam" id="TIGR00536">
    <property type="entry name" value="hemK_fam"/>
    <property type="match status" value="1"/>
</dbReference>
<dbReference type="NCBIfam" id="TIGR03534">
    <property type="entry name" value="RF_mod_PrmC"/>
    <property type="match status" value="1"/>
</dbReference>
<feature type="domain" description="Release factor glutamine methyltransferase N-terminal" evidence="7">
    <location>
        <begin position="6"/>
        <end position="76"/>
    </location>
</feature>
<evidence type="ECO:0000256" key="4">
    <source>
        <dbReference type="ARBA" id="ARBA00048391"/>
    </source>
</evidence>
<keyword evidence="2 5" id="KW-0808">Transferase</keyword>
<dbReference type="GO" id="GO:0102559">
    <property type="term" value="F:peptide chain release factor N(5)-glutamine methyltransferase activity"/>
    <property type="evidence" value="ECO:0007669"/>
    <property type="project" value="UniProtKB-EC"/>
</dbReference>
<dbReference type="KEGG" id="emi:Emin_1094"/>
<dbReference type="Gene3D" id="1.10.8.10">
    <property type="entry name" value="DNA helicase RuvA subunit, C-terminal domain"/>
    <property type="match status" value="1"/>
</dbReference>
<organism evidence="8 9">
    <name type="scientific">Elusimicrobium minutum (strain Pei191)</name>
    <dbReference type="NCBI Taxonomy" id="445932"/>
    <lineage>
        <taxon>Bacteria</taxon>
        <taxon>Pseudomonadati</taxon>
        <taxon>Elusimicrobiota</taxon>
        <taxon>Elusimicrobia</taxon>
        <taxon>Elusimicrobiales</taxon>
        <taxon>Elusimicrobiaceae</taxon>
        <taxon>Elusimicrobium</taxon>
    </lineage>
</organism>
<dbReference type="InterPro" id="IPR019874">
    <property type="entry name" value="RF_methyltr_PrmC"/>
</dbReference>
<dbReference type="GO" id="GO:0032259">
    <property type="term" value="P:methylation"/>
    <property type="evidence" value="ECO:0007669"/>
    <property type="project" value="UniProtKB-KW"/>
</dbReference>
<dbReference type="AlphaFoldDB" id="B2KDQ0"/>
<keyword evidence="9" id="KW-1185">Reference proteome</keyword>
<feature type="binding site" evidence="5">
    <location>
        <position position="142"/>
    </location>
    <ligand>
        <name>S-adenosyl-L-methionine</name>
        <dbReference type="ChEBI" id="CHEBI:59789"/>
    </ligand>
</feature>
<dbReference type="InterPro" id="IPR004556">
    <property type="entry name" value="HemK-like"/>
</dbReference>
<evidence type="ECO:0000256" key="2">
    <source>
        <dbReference type="ARBA" id="ARBA00022679"/>
    </source>
</evidence>
<dbReference type="EC" id="2.1.1.297" evidence="5"/>
<dbReference type="Gene3D" id="3.40.50.150">
    <property type="entry name" value="Vaccinia Virus protein VP39"/>
    <property type="match status" value="1"/>
</dbReference>
<dbReference type="Pfam" id="PF05175">
    <property type="entry name" value="MTS"/>
    <property type="match status" value="1"/>
</dbReference>
<dbReference type="PANTHER" id="PTHR18895">
    <property type="entry name" value="HEMK METHYLTRANSFERASE"/>
    <property type="match status" value="1"/>
</dbReference>
<keyword evidence="1 5" id="KW-0489">Methyltransferase</keyword>
<evidence type="ECO:0000313" key="9">
    <source>
        <dbReference type="Proteomes" id="UP000001029"/>
    </source>
</evidence>
<dbReference type="RefSeq" id="WP_012415261.1">
    <property type="nucleotide sequence ID" value="NC_010644.1"/>
</dbReference>
<dbReference type="InterPro" id="IPR040758">
    <property type="entry name" value="PrmC_N"/>
</dbReference>
<dbReference type="Proteomes" id="UP000001029">
    <property type="component" value="Chromosome"/>
</dbReference>
<sequence length="277" mass="30767">MASIKELLSQAKEILKKNSIDEIDANAEFLLAHVLNLSRGVVLSNQEREVGAEDAQKYFDFINKRLLGMPLAYITGTQDFCGHTFIVDSDVLVPRPETEELVEISSSMLGKPKRILDMCTGSGCIACSMAMKYRSAQVTGVDNSMAALLTAEKNVKKFGLQNVELIYGDLFENIYGAFDLIITNPPYIPTGDLAGLSREVKEEPQAALDGGENGLDIITQIILYAPDFLETGGLLTMEYGINREREIEGLFDKNIWRSVEVKKDMFGIYRFVFAQKA</sequence>
<evidence type="ECO:0000313" key="8">
    <source>
        <dbReference type="EMBL" id="ACC98646.1"/>
    </source>
</evidence>
<accession>B2KDQ0</accession>
<protein>
    <recommendedName>
        <fullName evidence="5">Release factor glutamine methyltransferase</fullName>
        <shortName evidence="5">RF MTase</shortName>
        <ecNumber evidence="5">2.1.1.297</ecNumber>
    </recommendedName>
    <alternativeName>
        <fullName evidence="5">N5-glutamine methyltransferase PrmC</fullName>
    </alternativeName>
    <alternativeName>
        <fullName evidence="5">Protein-(glutamine-N5) MTase PrmC</fullName>
    </alternativeName>
    <alternativeName>
        <fullName evidence="5">Protein-glutamine N-methyltransferase PrmC</fullName>
    </alternativeName>
</protein>
<reference evidence="8 9" key="1">
    <citation type="journal article" date="2009" name="Appl. Environ. Microbiol.">
        <title>Genomic analysis of 'Elusimicrobium minutum,' the first cultivated representative of the phylum 'Elusimicrobia' (formerly termite group 1).</title>
        <authorList>
            <person name="Herlemann D.P.R."/>
            <person name="Geissinger O."/>
            <person name="Ikeda-Ohtsubo W."/>
            <person name="Kunin V."/>
            <person name="Sun H."/>
            <person name="Lapidus A."/>
            <person name="Hugenholtz P."/>
            <person name="Brune A."/>
        </authorList>
    </citation>
    <scope>NUCLEOTIDE SEQUENCE [LARGE SCALE GENOMIC DNA]</scope>
    <source>
        <strain evidence="8 9">Pei191</strain>
    </source>
</reference>
<dbReference type="OrthoDB" id="9800643at2"/>
<dbReference type="SUPFAM" id="SSF53335">
    <property type="entry name" value="S-adenosyl-L-methionine-dependent methyltransferases"/>
    <property type="match status" value="1"/>
</dbReference>
<comment type="caution">
    <text evidence="5">Lacks conserved residue(s) required for the propagation of feature annotation.</text>
</comment>
<comment type="function">
    <text evidence="5">Methylates the class 1 translation termination release factors RF1/PrfA and RF2/PrfB on the glutamine residue of the universally conserved GGQ motif.</text>
</comment>
<comment type="catalytic activity">
    <reaction evidence="4 5">
        <text>L-glutaminyl-[peptide chain release factor] + S-adenosyl-L-methionine = N(5)-methyl-L-glutaminyl-[peptide chain release factor] + S-adenosyl-L-homocysteine + H(+)</text>
        <dbReference type="Rhea" id="RHEA:42896"/>
        <dbReference type="Rhea" id="RHEA-COMP:10271"/>
        <dbReference type="Rhea" id="RHEA-COMP:10272"/>
        <dbReference type="ChEBI" id="CHEBI:15378"/>
        <dbReference type="ChEBI" id="CHEBI:30011"/>
        <dbReference type="ChEBI" id="CHEBI:57856"/>
        <dbReference type="ChEBI" id="CHEBI:59789"/>
        <dbReference type="ChEBI" id="CHEBI:61891"/>
        <dbReference type="EC" id="2.1.1.297"/>
    </reaction>
</comment>
<dbReference type="Pfam" id="PF17827">
    <property type="entry name" value="PrmC_N"/>
    <property type="match status" value="1"/>
</dbReference>
<dbReference type="GO" id="GO:0003676">
    <property type="term" value="F:nucleic acid binding"/>
    <property type="evidence" value="ECO:0007669"/>
    <property type="project" value="InterPro"/>
</dbReference>
<dbReference type="HOGENOM" id="CLU_018398_3_0_0"/>
<dbReference type="HAMAP" id="MF_02126">
    <property type="entry name" value="RF_methyltr_PrmC"/>
    <property type="match status" value="1"/>
</dbReference>
<evidence type="ECO:0000259" key="6">
    <source>
        <dbReference type="Pfam" id="PF05175"/>
    </source>
</evidence>
<name>B2KDQ0_ELUMP</name>
<dbReference type="CDD" id="cd02440">
    <property type="entry name" value="AdoMet_MTases"/>
    <property type="match status" value="1"/>
</dbReference>
<evidence type="ECO:0000256" key="5">
    <source>
        <dbReference type="HAMAP-Rule" id="MF_02126"/>
    </source>
</evidence>
<feature type="binding site" evidence="5">
    <location>
        <begin position="184"/>
        <end position="187"/>
    </location>
    <ligand>
        <name>substrate</name>
    </ligand>
</feature>
<dbReference type="InterPro" id="IPR002052">
    <property type="entry name" value="DNA_methylase_N6_adenine_CS"/>
</dbReference>
<proteinExistence type="inferred from homology"/>